<evidence type="ECO:0000256" key="3">
    <source>
        <dbReference type="ARBA" id="ARBA00023125"/>
    </source>
</evidence>
<dbReference type="GO" id="GO:0005634">
    <property type="term" value="C:nucleus"/>
    <property type="evidence" value="ECO:0007669"/>
    <property type="project" value="UniProtKB-SubCell"/>
</dbReference>
<dbReference type="RefSeq" id="XP_039119558.1">
    <property type="nucleotide sequence ID" value="XM_039263624.1"/>
</dbReference>
<dbReference type="GO" id="GO:0009725">
    <property type="term" value="P:response to hormone"/>
    <property type="evidence" value="ECO:0007669"/>
    <property type="project" value="UniProtKB-ARBA"/>
</dbReference>
<evidence type="ECO:0000256" key="4">
    <source>
        <dbReference type="ARBA" id="ARBA00023155"/>
    </source>
</evidence>
<reference evidence="14" key="1">
    <citation type="submission" date="2025-08" db="UniProtKB">
        <authorList>
            <consortium name="RefSeq"/>
        </authorList>
    </citation>
    <scope>IDENTIFICATION</scope>
</reference>
<dbReference type="InterPro" id="IPR001356">
    <property type="entry name" value="HD"/>
</dbReference>
<feature type="domain" description="Homeobox" evidence="12">
    <location>
        <begin position="41"/>
        <end position="101"/>
    </location>
</feature>
<evidence type="ECO:0000256" key="6">
    <source>
        <dbReference type="ARBA" id="ARBA00023242"/>
    </source>
</evidence>
<dbReference type="Pfam" id="PF00046">
    <property type="entry name" value="Homeodomain"/>
    <property type="match status" value="1"/>
</dbReference>
<dbReference type="PRINTS" id="PR00031">
    <property type="entry name" value="HTHREPRESSR"/>
</dbReference>
<protein>
    <recommendedName>
        <fullName evidence="10">Homeobox-leucine zipper protein</fullName>
    </recommendedName>
    <alternativeName>
        <fullName evidence="10">HD-ZIP protein</fullName>
    </alternativeName>
    <alternativeName>
        <fullName evidence="10">Homeodomain transcription factor</fullName>
    </alternativeName>
</protein>
<dbReference type="CDD" id="cd00086">
    <property type="entry name" value="homeodomain"/>
    <property type="match status" value="1"/>
</dbReference>
<evidence type="ECO:0000256" key="7">
    <source>
        <dbReference type="ARBA" id="ARBA00025748"/>
    </source>
</evidence>
<keyword evidence="4 8" id="KW-0371">Homeobox</keyword>
<keyword evidence="5 10" id="KW-0804">Transcription</keyword>
<dbReference type="PANTHER" id="PTHR24326:SF527">
    <property type="entry name" value="HOMEOBOX-LEUCINE ZIPPER PROTEIN ATHB-40"/>
    <property type="match status" value="1"/>
</dbReference>
<organism evidence="13 14">
    <name type="scientific">Dioscorea cayennensis subsp. rotundata</name>
    <name type="common">White Guinea yam</name>
    <name type="synonym">Dioscorea rotundata</name>
    <dbReference type="NCBI Taxonomy" id="55577"/>
    <lineage>
        <taxon>Eukaryota</taxon>
        <taxon>Viridiplantae</taxon>
        <taxon>Streptophyta</taxon>
        <taxon>Embryophyta</taxon>
        <taxon>Tracheophyta</taxon>
        <taxon>Spermatophyta</taxon>
        <taxon>Magnoliopsida</taxon>
        <taxon>Liliopsida</taxon>
        <taxon>Dioscoreales</taxon>
        <taxon>Dioscoreaceae</taxon>
        <taxon>Dioscorea</taxon>
    </lineage>
</organism>
<dbReference type="GO" id="GO:0045893">
    <property type="term" value="P:positive regulation of DNA-templated transcription"/>
    <property type="evidence" value="ECO:0007669"/>
    <property type="project" value="TreeGrafter"/>
</dbReference>
<keyword evidence="6 8" id="KW-0539">Nucleus</keyword>
<evidence type="ECO:0000313" key="14">
    <source>
        <dbReference type="RefSeq" id="XP_039119558.1"/>
    </source>
</evidence>
<evidence type="ECO:0000256" key="8">
    <source>
        <dbReference type="PROSITE-ProRule" id="PRU00108"/>
    </source>
</evidence>
<dbReference type="PANTHER" id="PTHR24326">
    <property type="entry name" value="HOMEOBOX-LEUCINE ZIPPER PROTEIN"/>
    <property type="match status" value="1"/>
</dbReference>
<feature type="region of interest" description="Disordered" evidence="11">
    <location>
        <begin position="20"/>
        <end position="41"/>
    </location>
</feature>
<evidence type="ECO:0000256" key="11">
    <source>
        <dbReference type="SAM" id="MobiDB-lite"/>
    </source>
</evidence>
<dbReference type="SMART" id="SM00389">
    <property type="entry name" value="HOX"/>
    <property type="match status" value="1"/>
</dbReference>
<dbReference type="InterPro" id="IPR000047">
    <property type="entry name" value="HTH_motif"/>
</dbReference>
<dbReference type="Gene3D" id="1.10.10.60">
    <property type="entry name" value="Homeodomain-like"/>
    <property type="match status" value="1"/>
</dbReference>
<dbReference type="AlphaFoldDB" id="A0AB40AWZ9"/>
<dbReference type="GeneID" id="120255846"/>
<dbReference type="Proteomes" id="UP001515500">
    <property type="component" value="Unplaced"/>
</dbReference>
<evidence type="ECO:0000256" key="9">
    <source>
        <dbReference type="RuleBase" id="RU000682"/>
    </source>
</evidence>
<comment type="function">
    <text evidence="10">Transcription factor.</text>
</comment>
<comment type="similarity">
    <text evidence="7 10">Belongs to the HD-ZIP homeobox family. Class I subfamily.</text>
</comment>
<evidence type="ECO:0000256" key="1">
    <source>
        <dbReference type="ARBA" id="ARBA00004123"/>
    </source>
</evidence>
<sequence>MTHVEEKMLLSSLTAEFYSQTPPQGEAKVKRRRRKKARGDVDMEVKKRRLTDEQVKFLEMNFGEEKKLESGRKMHLASEIGLDPKQVSVWFQNRRARWKNKQMEEDYMKLKSMHDSVVVEKCHLENEVLKLKKRLEEAEELIKKISGGMGSSPSSSFSNNRVEGEADQLMYMSEYSYNGLMDWMCLYGV</sequence>
<dbReference type="FunFam" id="1.10.10.60:FF:000241">
    <property type="entry name" value="homeobox-leucine zipper protein ATHB-40"/>
    <property type="match status" value="1"/>
</dbReference>
<dbReference type="GO" id="GO:0000981">
    <property type="term" value="F:DNA-binding transcription factor activity, RNA polymerase II-specific"/>
    <property type="evidence" value="ECO:0007669"/>
    <property type="project" value="UniProtKB-UniRule"/>
</dbReference>
<evidence type="ECO:0000259" key="12">
    <source>
        <dbReference type="PROSITE" id="PS50071"/>
    </source>
</evidence>
<comment type="subcellular location">
    <subcellularLocation>
        <location evidence="1 8 9">Nucleus</location>
    </subcellularLocation>
</comment>
<keyword evidence="3 8" id="KW-0238">DNA-binding</keyword>
<dbReference type="InterPro" id="IPR045224">
    <property type="entry name" value="HDZip_class_I_plant"/>
</dbReference>
<keyword evidence="13" id="KW-1185">Reference proteome</keyword>
<feature type="DNA-binding region" description="Homeobox" evidence="8">
    <location>
        <begin position="43"/>
        <end position="102"/>
    </location>
</feature>
<keyword evidence="2 10" id="KW-0805">Transcription regulation</keyword>
<dbReference type="GO" id="GO:0043565">
    <property type="term" value="F:sequence-specific DNA binding"/>
    <property type="evidence" value="ECO:0007669"/>
    <property type="project" value="TreeGrafter"/>
</dbReference>
<evidence type="ECO:0000313" key="13">
    <source>
        <dbReference type="Proteomes" id="UP001515500"/>
    </source>
</evidence>
<evidence type="ECO:0000256" key="10">
    <source>
        <dbReference type="RuleBase" id="RU369038"/>
    </source>
</evidence>
<dbReference type="PROSITE" id="PS00027">
    <property type="entry name" value="HOMEOBOX_1"/>
    <property type="match status" value="1"/>
</dbReference>
<dbReference type="PROSITE" id="PS50071">
    <property type="entry name" value="HOMEOBOX_2"/>
    <property type="match status" value="1"/>
</dbReference>
<dbReference type="InterPro" id="IPR017970">
    <property type="entry name" value="Homeobox_CS"/>
</dbReference>
<name>A0AB40AWZ9_DIOCR</name>
<evidence type="ECO:0000256" key="2">
    <source>
        <dbReference type="ARBA" id="ARBA00023015"/>
    </source>
</evidence>
<accession>A0AB40AWZ9</accession>
<dbReference type="InterPro" id="IPR009057">
    <property type="entry name" value="Homeodomain-like_sf"/>
</dbReference>
<proteinExistence type="inferred from homology"/>
<gene>
    <name evidence="14" type="primary">LOC120255846</name>
</gene>
<evidence type="ECO:0000256" key="5">
    <source>
        <dbReference type="ARBA" id="ARBA00023163"/>
    </source>
</evidence>
<dbReference type="SUPFAM" id="SSF46689">
    <property type="entry name" value="Homeodomain-like"/>
    <property type="match status" value="1"/>
</dbReference>